<proteinExistence type="predicted"/>
<dbReference type="SUPFAM" id="SSF51182">
    <property type="entry name" value="RmlC-like cupins"/>
    <property type="match status" value="1"/>
</dbReference>
<evidence type="ECO:0000313" key="3">
    <source>
        <dbReference type="Proteomes" id="UP000319160"/>
    </source>
</evidence>
<dbReference type="InterPro" id="IPR013096">
    <property type="entry name" value="Cupin_2"/>
</dbReference>
<dbReference type="InterPro" id="IPR014710">
    <property type="entry name" value="RmlC-like_jellyroll"/>
</dbReference>
<dbReference type="InterPro" id="IPR011051">
    <property type="entry name" value="RmlC_Cupin_sf"/>
</dbReference>
<evidence type="ECO:0000313" key="2">
    <source>
        <dbReference type="EMBL" id="TRX97002.1"/>
    </source>
</evidence>
<dbReference type="Gene3D" id="2.60.120.10">
    <property type="entry name" value="Jelly Rolls"/>
    <property type="match status" value="1"/>
</dbReference>
<dbReference type="Proteomes" id="UP000319160">
    <property type="component" value="Unassembled WGS sequence"/>
</dbReference>
<keyword evidence="3" id="KW-1185">Reference proteome</keyword>
<organism evidence="2 3">
    <name type="scientific">Xylaria flabelliformis</name>
    <dbReference type="NCBI Taxonomy" id="2512241"/>
    <lineage>
        <taxon>Eukaryota</taxon>
        <taxon>Fungi</taxon>
        <taxon>Dikarya</taxon>
        <taxon>Ascomycota</taxon>
        <taxon>Pezizomycotina</taxon>
        <taxon>Sordariomycetes</taxon>
        <taxon>Xylariomycetidae</taxon>
        <taxon>Xylariales</taxon>
        <taxon>Xylariaceae</taxon>
        <taxon>Xylaria</taxon>
    </lineage>
</organism>
<feature type="domain" description="Cupin type-2" evidence="1">
    <location>
        <begin position="48"/>
        <end position="96"/>
    </location>
</feature>
<dbReference type="AlphaFoldDB" id="A0A553I9Y7"/>
<dbReference type="OrthoDB" id="504210at2759"/>
<reference evidence="3" key="1">
    <citation type="submission" date="2019-06" db="EMBL/GenBank/DDBJ databases">
        <title>Draft genome sequence of the griseofulvin-producing fungus Xylaria cubensis strain G536.</title>
        <authorList>
            <person name="Mead M.E."/>
            <person name="Raja H.A."/>
            <person name="Steenwyk J.L."/>
            <person name="Knowles S.L."/>
            <person name="Oberlies N.H."/>
            <person name="Rokas A."/>
        </authorList>
    </citation>
    <scope>NUCLEOTIDE SEQUENCE [LARGE SCALE GENOMIC DNA]</scope>
    <source>
        <strain evidence="3">G536</strain>
    </source>
</reference>
<comment type="caution">
    <text evidence="2">The sequence shown here is derived from an EMBL/GenBank/DDBJ whole genome shotgun (WGS) entry which is preliminary data.</text>
</comment>
<name>A0A553I9Y7_9PEZI</name>
<sequence length="276" mass="30715">MNSFKVLKTLPMGKGITLRLIENEEAPEDSIDRYISEATCTGEEPINTPLHWHKKHAEQLTVIEGRVKVTLNGEEQIVKAGDSPVLIARRVVHRIQSFKGETAVLQERPIPGGNYKLIFFNDMLGKGASPGFWHLMRVFYDGDGYISLPLYFRVFDEMFITVFGGIAHLFTVSRPTELLIGSLSLHNTKGENAAQQKGGIDATSLEAPSIAPIVNDNQVYNVASGIGSNRETQMTKREAPATNNSMSTTTDNSIAYGGIIELLWQLRRLMLNRQLR</sequence>
<dbReference type="Pfam" id="PF07883">
    <property type="entry name" value="Cupin_2"/>
    <property type="match status" value="1"/>
</dbReference>
<evidence type="ECO:0000259" key="1">
    <source>
        <dbReference type="Pfam" id="PF07883"/>
    </source>
</evidence>
<protein>
    <recommendedName>
        <fullName evidence="1">Cupin type-2 domain-containing protein</fullName>
    </recommendedName>
</protein>
<gene>
    <name evidence="2" type="ORF">FHL15_002308</name>
</gene>
<accession>A0A553I9Y7</accession>
<dbReference type="EMBL" id="VFLP01000008">
    <property type="protein sequence ID" value="TRX97002.1"/>
    <property type="molecule type" value="Genomic_DNA"/>
</dbReference>